<dbReference type="HOGENOM" id="CLU_3033446_0_0_1"/>
<keyword evidence="3" id="KW-1185">Reference proteome</keyword>
<evidence type="ECO:0000256" key="1">
    <source>
        <dbReference type="SAM" id="MobiDB-lite"/>
    </source>
</evidence>
<accession>H6QT64</accession>
<feature type="region of interest" description="Disordered" evidence="1">
    <location>
        <begin position="13"/>
        <end position="55"/>
    </location>
</feature>
<evidence type="ECO:0000313" key="3">
    <source>
        <dbReference type="Proteomes" id="UP000008783"/>
    </source>
</evidence>
<gene>
    <name evidence="2" type="ORF">PGTG_22013</name>
</gene>
<dbReference type="VEuPathDB" id="FungiDB:PGTG_22013"/>
<protein>
    <submittedName>
        <fullName evidence="2">Uncharacterized protein</fullName>
    </submittedName>
</protein>
<dbReference type="Proteomes" id="UP000008783">
    <property type="component" value="Unassembled WGS sequence"/>
</dbReference>
<dbReference type="InParanoid" id="H6QT64"/>
<organism evidence="2 3">
    <name type="scientific">Puccinia graminis f. sp. tritici (strain CRL 75-36-700-3 / race SCCL)</name>
    <name type="common">Black stem rust fungus</name>
    <dbReference type="NCBI Taxonomy" id="418459"/>
    <lineage>
        <taxon>Eukaryota</taxon>
        <taxon>Fungi</taxon>
        <taxon>Dikarya</taxon>
        <taxon>Basidiomycota</taxon>
        <taxon>Pucciniomycotina</taxon>
        <taxon>Pucciniomycetes</taxon>
        <taxon>Pucciniales</taxon>
        <taxon>Pucciniaceae</taxon>
        <taxon>Puccinia</taxon>
    </lineage>
</organism>
<sequence length="55" mass="5643">MHPQPVLHLIANVPQGNKGSQGGSNGCTQPPSASNPQPPYGSNQARTNHEGPAIC</sequence>
<reference evidence="3" key="1">
    <citation type="journal article" date="2011" name="Proc. Natl. Acad. Sci. U.S.A.">
        <title>Obligate biotrophy features unraveled by the genomic analysis of rust fungi.</title>
        <authorList>
            <person name="Duplessis S."/>
            <person name="Cuomo C.A."/>
            <person name="Lin Y.-C."/>
            <person name="Aerts A."/>
            <person name="Tisserant E."/>
            <person name="Veneault-Fourrey C."/>
            <person name="Joly D.L."/>
            <person name="Hacquard S."/>
            <person name="Amselem J."/>
            <person name="Cantarel B.L."/>
            <person name="Chiu R."/>
            <person name="Coutinho P.M."/>
            <person name="Feau N."/>
            <person name="Field M."/>
            <person name="Frey P."/>
            <person name="Gelhaye E."/>
            <person name="Goldberg J."/>
            <person name="Grabherr M.G."/>
            <person name="Kodira C.D."/>
            <person name="Kohler A."/>
            <person name="Kuees U."/>
            <person name="Lindquist E.A."/>
            <person name="Lucas S.M."/>
            <person name="Mago R."/>
            <person name="Mauceli E."/>
            <person name="Morin E."/>
            <person name="Murat C."/>
            <person name="Pangilinan J.L."/>
            <person name="Park R."/>
            <person name="Pearson M."/>
            <person name="Quesneville H."/>
            <person name="Rouhier N."/>
            <person name="Sakthikumar S."/>
            <person name="Salamov A.A."/>
            <person name="Schmutz J."/>
            <person name="Selles B."/>
            <person name="Shapiro H."/>
            <person name="Tanguay P."/>
            <person name="Tuskan G.A."/>
            <person name="Henrissat B."/>
            <person name="Van de Peer Y."/>
            <person name="Rouze P."/>
            <person name="Ellis J.G."/>
            <person name="Dodds P.N."/>
            <person name="Schein J.E."/>
            <person name="Zhong S."/>
            <person name="Hamelin R.C."/>
            <person name="Grigoriev I.V."/>
            <person name="Szabo L.J."/>
            <person name="Martin F."/>
        </authorList>
    </citation>
    <scope>NUCLEOTIDE SEQUENCE [LARGE SCALE GENOMIC DNA]</scope>
    <source>
        <strain evidence="3">CRL 75-36-700-3 / race SCCL</strain>
    </source>
</reference>
<feature type="compositionally biased region" description="Polar residues" evidence="1">
    <location>
        <begin position="27"/>
        <end position="46"/>
    </location>
</feature>
<dbReference type="AlphaFoldDB" id="H6QT64"/>
<dbReference type="GeneID" id="13541968"/>
<proteinExistence type="predicted"/>
<name>H6QT64_PUCGT</name>
<dbReference type="KEGG" id="pgr:PGTG_22013"/>
<dbReference type="RefSeq" id="XP_003889307.1">
    <property type="nucleotide sequence ID" value="XM_003889258.1"/>
</dbReference>
<evidence type="ECO:0000313" key="2">
    <source>
        <dbReference type="EMBL" id="EHS64015.1"/>
    </source>
</evidence>
<dbReference type="EMBL" id="DS178306">
    <property type="protein sequence ID" value="EHS64015.1"/>
    <property type="molecule type" value="Genomic_DNA"/>
</dbReference>